<feature type="domain" description="N-acetyltransferase" evidence="2">
    <location>
        <begin position="81"/>
        <end position="232"/>
    </location>
</feature>
<dbReference type="PROSITE" id="PS51186">
    <property type="entry name" value="GNAT"/>
    <property type="match status" value="1"/>
</dbReference>
<evidence type="ECO:0000256" key="1">
    <source>
        <dbReference type="SAM" id="MobiDB-lite"/>
    </source>
</evidence>
<dbReference type="PANTHER" id="PTHR42791:SF2">
    <property type="entry name" value="N-ACETYLTRANSFERASE DOMAIN-CONTAINING PROTEIN"/>
    <property type="match status" value="1"/>
</dbReference>
<dbReference type="InterPro" id="IPR052523">
    <property type="entry name" value="Trichothecene_AcTrans"/>
</dbReference>
<evidence type="ECO:0000313" key="3">
    <source>
        <dbReference type="EMBL" id="KAL1845319.1"/>
    </source>
</evidence>
<feature type="region of interest" description="Disordered" evidence="1">
    <location>
        <begin position="101"/>
        <end position="128"/>
    </location>
</feature>
<reference evidence="3 4" key="1">
    <citation type="journal article" date="2024" name="Commun. Biol.">
        <title>Comparative genomic analysis of thermophilic fungi reveals convergent evolutionary adaptations and gene losses.</title>
        <authorList>
            <person name="Steindorff A.S."/>
            <person name="Aguilar-Pontes M.V."/>
            <person name="Robinson A.J."/>
            <person name="Andreopoulos B."/>
            <person name="LaButti K."/>
            <person name="Kuo A."/>
            <person name="Mondo S."/>
            <person name="Riley R."/>
            <person name="Otillar R."/>
            <person name="Haridas S."/>
            <person name="Lipzen A."/>
            <person name="Grimwood J."/>
            <person name="Schmutz J."/>
            <person name="Clum A."/>
            <person name="Reid I.D."/>
            <person name="Moisan M.C."/>
            <person name="Butler G."/>
            <person name="Nguyen T.T.M."/>
            <person name="Dewar K."/>
            <person name="Conant G."/>
            <person name="Drula E."/>
            <person name="Henrissat B."/>
            <person name="Hansel C."/>
            <person name="Singer S."/>
            <person name="Hutchinson M.I."/>
            <person name="de Vries R.P."/>
            <person name="Natvig D.O."/>
            <person name="Powell A.J."/>
            <person name="Tsang A."/>
            <person name="Grigoriev I.V."/>
        </authorList>
    </citation>
    <scope>NUCLEOTIDE SEQUENCE [LARGE SCALE GENOMIC DNA]</scope>
    <source>
        <strain evidence="3 4">ATCC 24622</strain>
    </source>
</reference>
<dbReference type="Proteomes" id="UP001586593">
    <property type="component" value="Unassembled WGS sequence"/>
</dbReference>
<evidence type="ECO:0000313" key="4">
    <source>
        <dbReference type="Proteomes" id="UP001586593"/>
    </source>
</evidence>
<evidence type="ECO:0000259" key="2">
    <source>
        <dbReference type="PROSITE" id="PS51186"/>
    </source>
</evidence>
<dbReference type="InterPro" id="IPR016181">
    <property type="entry name" value="Acyl_CoA_acyltransferase"/>
</dbReference>
<proteinExistence type="predicted"/>
<dbReference type="InterPro" id="IPR000182">
    <property type="entry name" value="GNAT_dom"/>
</dbReference>
<gene>
    <name evidence="3" type="ORF">VTK73DRAFT_688</name>
</gene>
<dbReference type="Gene3D" id="3.40.630.30">
    <property type="match status" value="1"/>
</dbReference>
<sequence>MAPSVLVRPGTLADAETLIRVGYAAYRDDHITHAKFPEHLRRKYGMTEEMAWRLRTMKRALAAEDGDQAEKKKKTAHVVVAVLRSGEGDDEREDVAGWAIWREPAQPNAKPGASAPEKEKKDEDELPPSMDKEVAARFDAAMVALARRHLGETYDQEYWMLQVLAVDPKFHRRGVGKALVQWGVEHAFRAGRDVQLTASPAGRLLYLSQGFEVVAEETHHGAVCSLMVKRRKRDGD</sequence>
<organism evidence="3 4">
    <name type="scientific">Phialemonium thermophilum</name>
    <dbReference type="NCBI Taxonomy" id="223376"/>
    <lineage>
        <taxon>Eukaryota</taxon>
        <taxon>Fungi</taxon>
        <taxon>Dikarya</taxon>
        <taxon>Ascomycota</taxon>
        <taxon>Pezizomycotina</taxon>
        <taxon>Sordariomycetes</taxon>
        <taxon>Sordariomycetidae</taxon>
        <taxon>Cephalothecales</taxon>
        <taxon>Cephalothecaceae</taxon>
        <taxon>Phialemonium</taxon>
    </lineage>
</organism>
<dbReference type="EMBL" id="JAZHXJ010001140">
    <property type="protein sequence ID" value="KAL1845319.1"/>
    <property type="molecule type" value="Genomic_DNA"/>
</dbReference>
<accession>A0ABR3VUI2</accession>
<keyword evidence="4" id="KW-1185">Reference proteome</keyword>
<dbReference type="CDD" id="cd04301">
    <property type="entry name" value="NAT_SF"/>
    <property type="match status" value="1"/>
</dbReference>
<dbReference type="PANTHER" id="PTHR42791">
    <property type="entry name" value="GNAT FAMILY ACETYLTRANSFERASE"/>
    <property type="match status" value="1"/>
</dbReference>
<name>A0ABR3VUI2_9PEZI</name>
<comment type="caution">
    <text evidence="3">The sequence shown here is derived from an EMBL/GenBank/DDBJ whole genome shotgun (WGS) entry which is preliminary data.</text>
</comment>
<protein>
    <recommendedName>
        <fullName evidence="2">N-acetyltransferase domain-containing protein</fullName>
    </recommendedName>
</protein>
<dbReference type="Pfam" id="PF13508">
    <property type="entry name" value="Acetyltransf_7"/>
    <property type="match status" value="1"/>
</dbReference>
<dbReference type="SUPFAM" id="SSF55729">
    <property type="entry name" value="Acyl-CoA N-acyltransferases (Nat)"/>
    <property type="match status" value="1"/>
</dbReference>